<dbReference type="GO" id="GO:0003700">
    <property type="term" value="F:DNA-binding transcription factor activity"/>
    <property type="evidence" value="ECO:0007669"/>
    <property type="project" value="InterPro"/>
</dbReference>
<dbReference type="InterPro" id="IPR051081">
    <property type="entry name" value="HTH_MetalResp_TranReg"/>
</dbReference>
<dbReference type="InterPro" id="IPR011991">
    <property type="entry name" value="ArsR-like_HTH"/>
</dbReference>
<accession>A0A6J7H4K0</accession>
<keyword evidence="2" id="KW-0238">DNA-binding</keyword>
<protein>
    <submittedName>
        <fullName evidence="5">Unannotated protein</fullName>
    </submittedName>
</protein>
<dbReference type="InterPro" id="IPR036390">
    <property type="entry name" value="WH_DNA-bd_sf"/>
</dbReference>
<proteinExistence type="predicted"/>
<reference evidence="5" key="1">
    <citation type="submission" date="2020-05" db="EMBL/GenBank/DDBJ databases">
        <authorList>
            <person name="Chiriac C."/>
            <person name="Salcher M."/>
            <person name="Ghai R."/>
            <person name="Kavagutti S V."/>
        </authorList>
    </citation>
    <scope>NUCLEOTIDE SEQUENCE</scope>
</reference>
<dbReference type="InterPro" id="IPR001845">
    <property type="entry name" value="HTH_ArsR_DNA-bd_dom"/>
</dbReference>
<dbReference type="PRINTS" id="PR00778">
    <property type="entry name" value="HTHARSR"/>
</dbReference>
<feature type="domain" description="HTH arsR-type" evidence="4">
    <location>
        <begin position="7"/>
        <end position="101"/>
    </location>
</feature>
<dbReference type="NCBIfam" id="NF033788">
    <property type="entry name" value="HTH_metalloreg"/>
    <property type="match status" value="1"/>
</dbReference>
<dbReference type="CDD" id="cd00090">
    <property type="entry name" value="HTH_ARSR"/>
    <property type="match status" value="1"/>
</dbReference>
<keyword evidence="3" id="KW-0804">Transcription</keyword>
<dbReference type="Pfam" id="PF12840">
    <property type="entry name" value="HTH_20"/>
    <property type="match status" value="1"/>
</dbReference>
<gene>
    <name evidence="5" type="ORF">UFOPK3564_01562</name>
</gene>
<evidence type="ECO:0000256" key="2">
    <source>
        <dbReference type="ARBA" id="ARBA00023125"/>
    </source>
</evidence>
<dbReference type="PANTHER" id="PTHR33154">
    <property type="entry name" value="TRANSCRIPTIONAL REGULATOR, ARSR FAMILY"/>
    <property type="match status" value="1"/>
</dbReference>
<evidence type="ECO:0000313" key="5">
    <source>
        <dbReference type="EMBL" id="CAB4915937.1"/>
    </source>
</evidence>
<evidence type="ECO:0000259" key="4">
    <source>
        <dbReference type="PROSITE" id="PS50987"/>
    </source>
</evidence>
<dbReference type="GO" id="GO:0003677">
    <property type="term" value="F:DNA binding"/>
    <property type="evidence" value="ECO:0007669"/>
    <property type="project" value="UniProtKB-KW"/>
</dbReference>
<dbReference type="EMBL" id="CAFBMK010000081">
    <property type="protein sequence ID" value="CAB4915937.1"/>
    <property type="molecule type" value="Genomic_DNA"/>
</dbReference>
<dbReference type="SUPFAM" id="SSF46785">
    <property type="entry name" value="Winged helix' DNA-binding domain"/>
    <property type="match status" value="1"/>
</dbReference>
<dbReference type="Gene3D" id="1.10.10.10">
    <property type="entry name" value="Winged helix-like DNA-binding domain superfamily/Winged helix DNA-binding domain"/>
    <property type="match status" value="1"/>
</dbReference>
<dbReference type="PANTHER" id="PTHR33154:SF18">
    <property type="entry name" value="ARSENICAL RESISTANCE OPERON REPRESSOR"/>
    <property type="match status" value="1"/>
</dbReference>
<name>A0A6J7H4K0_9ZZZZ</name>
<dbReference type="PROSITE" id="PS50987">
    <property type="entry name" value="HTH_ARSR_2"/>
    <property type="match status" value="1"/>
</dbReference>
<dbReference type="InterPro" id="IPR036388">
    <property type="entry name" value="WH-like_DNA-bd_sf"/>
</dbReference>
<dbReference type="AlphaFoldDB" id="A0A6J7H4K0"/>
<sequence length="116" mass="12655">MEMPRPIPEPLVELIAQRFRVIGDPVRIRLLDHLRDTPSTVGELKDALGASQQNVSKHLGVLHQAGIVSRTKEGTAVRYAIQDESVFAICELVCGGLRQQLNELDALLGGQTEATS</sequence>
<evidence type="ECO:0000256" key="1">
    <source>
        <dbReference type="ARBA" id="ARBA00023015"/>
    </source>
</evidence>
<organism evidence="5">
    <name type="scientific">freshwater metagenome</name>
    <dbReference type="NCBI Taxonomy" id="449393"/>
    <lineage>
        <taxon>unclassified sequences</taxon>
        <taxon>metagenomes</taxon>
        <taxon>ecological metagenomes</taxon>
    </lineage>
</organism>
<keyword evidence="1" id="KW-0805">Transcription regulation</keyword>
<evidence type="ECO:0000256" key="3">
    <source>
        <dbReference type="ARBA" id="ARBA00023163"/>
    </source>
</evidence>
<dbReference type="SMART" id="SM00418">
    <property type="entry name" value="HTH_ARSR"/>
    <property type="match status" value="1"/>
</dbReference>